<reference evidence="2 3" key="1">
    <citation type="journal article" date="2014" name="Proc. Natl. Acad. Sci. U.S.A.">
        <title>Trajectory and genomic determinants of fungal-pathogen speciation and host adaptation.</title>
        <authorList>
            <person name="Hu X."/>
            <person name="Xiao G."/>
            <person name="Zheng P."/>
            <person name="Shang Y."/>
            <person name="Su Y."/>
            <person name="Zhang X."/>
            <person name="Liu X."/>
            <person name="Zhan S."/>
            <person name="St Leger R.J."/>
            <person name="Wang C."/>
        </authorList>
    </citation>
    <scope>NUCLEOTIDE SEQUENCE [LARGE SCALE GENOMIC DNA]</scope>
    <source>
        <strain evidence="2 3">ARSEF 1941</strain>
    </source>
</reference>
<sequence length="415" mass="45855">MIFGPEVVCGHGCGDDLSEMPRTMNLVSNRRARYLAEHLGFQCPLGAQAGEGNCFRDRPPPSDPAYARLQGGPAHHHHPTISTHNVRGRRGETVVAFGFIQDVAEESDGEEPGPWQPHIFYERRDVSHWFEDVTSPQPDRMQTPPRSTARSTFHQRVRQRGHQQRHQTAPSSTATSGAESGANSSSRRRPRFARGVDESVEEFESLEDFGSAGHFEYADHLEYAEDFDSSEDFDSIDELESVEDVEIADAPPPASRRAISGLERRTVDRAFRGREGEGDMNCSICTDEVRLRETVTVLPWTKLCSDGRTICPGAKSQCTVDVSVYVDQSGGAVSRPVCCAPGQKALNGACFDGRATLVPCYQNGRVPYDWTEGYYCAWSAGNDDSRCCKLDEYYKGNARVKKPRAGCCGSHVGEP</sequence>
<feature type="compositionally biased region" description="Low complexity" evidence="1">
    <location>
        <begin position="166"/>
        <end position="185"/>
    </location>
</feature>
<feature type="compositionally biased region" description="Basic residues" evidence="1">
    <location>
        <begin position="153"/>
        <end position="165"/>
    </location>
</feature>
<dbReference type="RefSeq" id="XP_040676849.1">
    <property type="nucleotide sequence ID" value="XM_040825193.1"/>
</dbReference>
<evidence type="ECO:0000313" key="3">
    <source>
        <dbReference type="Proteomes" id="UP000030816"/>
    </source>
</evidence>
<dbReference type="GeneID" id="63740850"/>
<name>A0A0B2WP49_METAS</name>
<comment type="caution">
    <text evidence="2">The sequence shown here is derived from an EMBL/GenBank/DDBJ whole genome shotgun (WGS) entry which is preliminary data.</text>
</comment>
<feature type="region of interest" description="Disordered" evidence="1">
    <location>
        <begin position="133"/>
        <end position="196"/>
    </location>
</feature>
<dbReference type="Proteomes" id="UP000030816">
    <property type="component" value="Unassembled WGS sequence"/>
</dbReference>
<evidence type="ECO:0000256" key="1">
    <source>
        <dbReference type="SAM" id="MobiDB-lite"/>
    </source>
</evidence>
<dbReference type="AlphaFoldDB" id="A0A0B2WP49"/>
<proteinExistence type="predicted"/>
<gene>
    <name evidence="2" type="ORF">MAM_06395</name>
</gene>
<protein>
    <submittedName>
        <fullName evidence="2">Uncharacterized protein</fullName>
    </submittedName>
</protein>
<feature type="region of interest" description="Disordered" evidence="1">
    <location>
        <begin position="242"/>
        <end position="261"/>
    </location>
</feature>
<dbReference type="HOGENOM" id="CLU_662358_0_0_1"/>
<evidence type="ECO:0000313" key="2">
    <source>
        <dbReference type="EMBL" id="KHN95783.1"/>
    </source>
</evidence>
<dbReference type="EMBL" id="AZHE01000020">
    <property type="protein sequence ID" value="KHN95783.1"/>
    <property type="molecule type" value="Genomic_DNA"/>
</dbReference>
<organism evidence="2 3">
    <name type="scientific">Metarhizium album (strain ARSEF 1941)</name>
    <dbReference type="NCBI Taxonomy" id="1081103"/>
    <lineage>
        <taxon>Eukaryota</taxon>
        <taxon>Fungi</taxon>
        <taxon>Dikarya</taxon>
        <taxon>Ascomycota</taxon>
        <taxon>Pezizomycotina</taxon>
        <taxon>Sordariomycetes</taxon>
        <taxon>Hypocreomycetidae</taxon>
        <taxon>Hypocreales</taxon>
        <taxon>Clavicipitaceae</taxon>
        <taxon>Metarhizium</taxon>
    </lineage>
</organism>
<dbReference type="OrthoDB" id="4892292at2759"/>
<accession>A0A0B2WP49</accession>
<keyword evidence="3" id="KW-1185">Reference proteome</keyword>
<feature type="region of interest" description="Disordered" evidence="1">
    <location>
        <begin position="58"/>
        <end position="89"/>
    </location>
</feature>